<name>A0A7J7H8L8_CAMSI</name>
<dbReference type="InterPro" id="IPR052059">
    <property type="entry name" value="CR_Ser/Thr_kinase"/>
</dbReference>
<keyword evidence="4" id="KW-0067">ATP-binding</keyword>
<dbReference type="EMBL" id="JACBKZ010000005">
    <property type="protein sequence ID" value="KAF5949283.1"/>
    <property type="molecule type" value="Genomic_DNA"/>
</dbReference>
<dbReference type="AlphaFoldDB" id="A0A7J7H8L8"/>
<keyword evidence="2" id="KW-0547">Nucleotide-binding</keyword>
<proteinExistence type="predicted"/>
<dbReference type="InterPro" id="IPR011009">
    <property type="entry name" value="Kinase-like_dom_sf"/>
</dbReference>
<sequence length="152" mass="16827">MAPEYAMRGYLTDKADVYSFGIVALEIALELNEKGKLMELVDPKLGPDFIEKEVIVMINIALLCTNVTPTIRPTMSSVVSMLEGRVVIEESVSDSTVFSHKMTPKGMMADLERSHETDTNDSLVEMPLTASSTSNTDPYPLNSSSDYWANRE</sequence>
<dbReference type="Gene3D" id="1.10.510.10">
    <property type="entry name" value="Transferase(Phosphotransferase) domain 1"/>
    <property type="match status" value="1"/>
</dbReference>
<evidence type="ECO:0000256" key="2">
    <source>
        <dbReference type="ARBA" id="ARBA00022741"/>
    </source>
</evidence>
<dbReference type="InterPro" id="IPR001245">
    <property type="entry name" value="Ser-Thr/Tyr_kinase_cat_dom"/>
</dbReference>
<evidence type="ECO:0000256" key="4">
    <source>
        <dbReference type="ARBA" id="ARBA00022840"/>
    </source>
</evidence>
<evidence type="ECO:0000259" key="6">
    <source>
        <dbReference type="Pfam" id="PF07714"/>
    </source>
</evidence>
<dbReference type="Proteomes" id="UP000593564">
    <property type="component" value="Unassembled WGS sequence"/>
</dbReference>
<feature type="domain" description="Serine-threonine/tyrosine-protein kinase catalytic" evidence="6">
    <location>
        <begin position="1"/>
        <end position="82"/>
    </location>
</feature>
<dbReference type="PANTHER" id="PTHR47973">
    <property type="entry name" value="CYSTEINE-RICH RECEPTOR-LIKE PROTEIN KINASE 3"/>
    <property type="match status" value="1"/>
</dbReference>
<keyword evidence="3" id="KW-0418">Kinase</keyword>
<dbReference type="GO" id="GO:0004672">
    <property type="term" value="F:protein kinase activity"/>
    <property type="evidence" value="ECO:0007669"/>
    <property type="project" value="InterPro"/>
</dbReference>
<accession>A0A7J7H8L8</accession>
<reference evidence="8" key="1">
    <citation type="journal article" date="2020" name="Nat. Commun.">
        <title>Genome assembly of wild tea tree DASZ reveals pedigree and selection history of tea varieties.</title>
        <authorList>
            <person name="Zhang W."/>
            <person name="Zhang Y."/>
            <person name="Qiu H."/>
            <person name="Guo Y."/>
            <person name="Wan H."/>
            <person name="Zhang X."/>
            <person name="Scossa F."/>
            <person name="Alseekh S."/>
            <person name="Zhang Q."/>
            <person name="Wang P."/>
            <person name="Xu L."/>
            <person name="Schmidt M.H."/>
            <person name="Jia X."/>
            <person name="Li D."/>
            <person name="Zhu A."/>
            <person name="Guo F."/>
            <person name="Chen W."/>
            <person name="Ni D."/>
            <person name="Usadel B."/>
            <person name="Fernie A.R."/>
            <person name="Wen W."/>
        </authorList>
    </citation>
    <scope>NUCLEOTIDE SEQUENCE [LARGE SCALE GENOMIC DNA]</scope>
    <source>
        <strain evidence="8">cv. G240</strain>
    </source>
</reference>
<dbReference type="Pfam" id="PF07714">
    <property type="entry name" value="PK_Tyr_Ser-Thr"/>
    <property type="match status" value="1"/>
</dbReference>
<evidence type="ECO:0000256" key="1">
    <source>
        <dbReference type="ARBA" id="ARBA00022679"/>
    </source>
</evidence>
<keyword evidence="1" id="KW-0808">Transferase</keyword>
<evidence type="ECO:0000313" key="7">
    <source>
        <dbReference type="EMBL" id="KAF5949283.1"/>
    </source>
</evidence>
<dbReference type="GO" id="GO:0005524">
    <property type="term" value="F:ATP binding"/>
    <property type="evidence" value="ECO:0007669"/>
    <property type="project" value="UniProtKB-KW"/>
</dbReference>
<reference evidence="7 8" key="2">
    <citation type="submission" date="2020-07" db="EMBL/GenBank/DDBJ databases">
        <title>Genome assembly of wild tea tree DASZ reveals pedigree and selection history of tea varieties.</title>
        <authorList>
            <person name="Zhang W."/>
        </authorList>
    </citation>
    <scope>NUCLEOTIDE SEQUENCE [LARGE SCALE GENOMIC DNA]</scope>
    <source>
        <strain evidence="8">cv. G240</strain>
        <tissue evidence="7">Leaf</tissue>
    </source>
</reference>
<dbReference type="SUPFAM" id="SSF56112">
    <property type="entry name" value="Protein kinase-like (PK-like)"/>
    <property type="match status" value="1"/>
</dbReference>
<keyword evidence="8" id="KW-1185">Reference proteome</keyword>
<evidence type="ECO:0000313" key="8">
    <source>
        <dbReference type="Proteomes" id="UP000593564"/>
    </source>
</evidence>
<evidence type="ECO:0000256" key="5">
    <source>
        <dbReference type="SAM" id="MobiDB-lite"/>
    </source>
</evidence>
<organism evidence="7 8">
    <name type="scientific">Camellia sinensis</name>
    <name type="common">Tea plant</name>
    <name type="synonym">Thea sinensis</name>
    <dbReference type="NCBI Taxonomy" id="4442"/>
    <lineage>
        <taxon>Eukaryota</taxon>
        <taxon>Viridiplantae</taxon>
        <taxon>Streptophyta</taxon>
        <taxon>Embryophyta</taxon>
        <taxon>Tracheophyta</taxon>
        <taxon>Spermatophyta</taxon>
        <taxon>Magnoliopsida</taxon>
        <taxon>eudicotyledons</taxon>
        <taxon>Gunneridae</taxon>
        <taxon>Pentapetalae</taxon>
        <taxon>asterids</taxon>
        <taxon>Ericales</taxon>
        <taxon>Theaceae</taxon>
        <taxon>Camellia</taxon>
    </lineage>
</organism>
<feature type="region of interest" description="Disordered" evidence="5">
    <location>
        <begin position="129"/>
        <end position="152"/>
    </location>
</feature>
<protein>
    <recommendedName>
        <fullName evidence="6">Serine-threonine/tyrosine-protein kinase catalytic domain-containing protein</fullName>
    </recommendedName>
</protein>
<gene>
    <name evidence="7" type="ORF">HYC85_011276</name>
</gene>
<evidence type="ECO:0000256" key="3">
    <source>
        <dbReference type="ARBA" id="ARBA00022777"/>
    </source>
</evidence>
<comment type="caution">
    <text evidence="7">The sequence shown here is derived from an EMBL/GenBank/DDBJ whole genome shotgun (WGS) entry which is preliminary data.</text>
</comment>